<evidence type="ECO:0000256" key="1">
    <source>
        <dbReference type="SAM" id="MobiDB-lite"/>
    </source>
</evidence>
<evidence type="ECO:0000313" key="2">
    <source>
        <dbReference type="EMBL" id="CAH2089724.1"/>
    </source>
</evidence>
<dbReference type="Proteomes" id="UP001153954">
    <property type="component" value="Unassembled WGS sequence"/>
</dbReference>
<sequence>MRRSVEPVWRDAARCRRPGNIIDKTKAERLAQQRICKRRKYLEIKNDPELYALKKEKQRAKYKKRKEEKKQKSITERSPREQRKLRKQWKENSKKYRERLKQASSFPNKVTIVNVEADELSEEKSNSTEDPIGLFTKQDLQKAERKIRLTNITVPNPEYHRFRMNLNAFLEIRGTTQRQDMERVGADGVGAFLKRTADRMVTYGRDIGDFDSFCEVLKENVENIIIKIVKEDSINKKETLLPKNLKPFRDTLSVHQIRVTLFNLLLSLYPISPIAIVTRTRTAELDLKRYPLFNLLGQNLEARVTTVSITTRAWWLVPRPARPSPRSPAPRALSIPVPSPRAPLQIKLHERSKRLAAACTLRANRAPLADSINFVLA</sequence>
<feature type="region of interest" description="Disordered" evidence="1">
    <location>
        <begin position="54"/>
        <end position="92"/>
    </location>
</feature>
<reference evidence="2" key="1">
    <citation type="submission" date="2022-03" db="EMBL/GenBank/DDBJ databases">
        <authorList>
            <person name="Tunstrom K."/>
        </authorList>
    </citation>
    <scope>NUCLEOTIDE SEQUENCE</scope>
</reference>
<comment type="caution">
    <text evidence="2">The sequence shown here is derived from an EMBL/GenBank/DDBJ whole genome shotgun (WGS) entry which is preliminary data.</text>
</comment>
<evidence type="ECO:0000313" key="3">
    <source>
        <dbReference type="Proteomes" id="UP001153954"/>
    </source>
</evidence>
<organism evidence="2 3">
    <name type="scientific">Euphydryas editha</name>
    <name type="common">Edith's checkerspot</name>
    <dbReference type="NCBI Taxonomy" id="104508"/>
    <lineage>
        <taxon>Eukaryota</taxon>
        <taxon>Metazoa</taxon>
        <taxon>Ecdysozoa</taxon>
        <taxon>Arthropoda</taxon>
        <taxon>Hexapoda</taxon>
        <taxon>Insecta</taxon>
        <taxon>Pterygota</taxon>
        <taxon>Neoptera</taxon>
        <taxon>Endopterygota</taxon>
        <taxon>Lepidoptera</taxon>
        <taxon>Glossata</taxon>
        <taxon>Ditrysia</taxon>
        <taxon>Papilionoidea</taxon>
        <taxon>Nymphalidae</taxon>
        <taxon>Nymphalinae</taxon>
        <taxon>Euphydryas</taxon>
    </lineage>
</organism>
<feature type="compositionally biased region" description="Basic and acidic residues" evidence="1">
    <location>
        <begin position="68"/>
        <end position="92"/>
    </location>
</feature>
<dbReference type="AlphaFoldDB" id="A0AAU9TWA8"/>
<proteinExistence type="predicted"/>
<feature type="compositionally biased region" description="Basic residues" evidence="1">
    <location>
        <begin position="56"/>
        <end position="67"/>
    </location>
</feature>
<protein>
    <submittedName>
        <fullName evidence="2">Uncharacterized protein</fullName>
    </submittedName>
</protein>
<name>A0AAU9TWA8_EUPED</name>
<accession>A0AAU9TWA8</accession>
<keyword evidence="3" id="KW-1185">Reference proteome</keyword>
<gene>
    <name evidence="2" type="ORF">EEDITHA_LOCUS5750</name>
</gene>
<dbReference type="EMBL" id="CAKOGL010000008">
    <property type="protein sequence ID" value="CAH2089724.1"/>
    <property type="molecule type" value="Genomic_DNA"/>
</dbReference>